<dbReference type="InterPro" id="IPR004006">
    <property type="entry name" value="DhaK_dom"/>
</dbReference>
<evidence type="ECO:0000259" key="1">
    <source>
        <dbReference type="PROSITE" id="PS51481"/>
    </source>
</evidence>
<feature type="domain" description="DhaK" evidence="1">
    <location>
        <begin position="7"/>
        <end position="52"/>
    </location>
</feature>
<keyword evidence="2" id="KW-0808">Transferase</keyword>
<evidence type="ECO:0000313" key="2">
    <source>
        <dbReference type="EMBL" id="HAN24021.1"/>
    </source>
</evidence>
<dbReference type="AlphaFoldDB" id="A0A3C1KBG9"/>
<dbReference type="GO" id="GO:0006071">
    <property type="term" value="P:glycerol metabolic process"/>
    <property type="evidence" value="ECO:0007669"/>
    <property type="project" value="InterPro"/>
</dbReference>
<sequence length="52" mass="5368">MKKLINDPANVLADALHGVAAAHPELDVDFENRVVFGTAPRAGRVTLVSGGG</sequence>
<dbReference type="Gene3D" id="3.40.50.10440">
    <property type="entry name" value="Dihydroxyacetone kinase, domain 1"/>
    <property type="match status" value="1"/>
</dbReference>
<dbReference type="EMBL" id="DMNG01000096">
    <property type="protein sequence ID" value="HAN24021.1"/>
    <property type="molecule type" value="Genomic_DNA"/>
</dbReference>
<organism evidence="2 3">
    <name type="scientific">Microbacterium ginsengisoli</name>
    <dbReference type="NCBI Taxonomy" id="400772"/>
    <lineage>
        <taxon>Bacteria</taxon>
        <taxon>Bacillati</taxon>
        <taxon>Actinomycetota</taxon>
        <taxon>Actinomycetes</taxon>
        <taxon>Micrococcales</taxon>
        <taxon>Microbacteriaceae</taxon>
        <taxon>Microbacterium</taxon>
    </lineage>
</organism>
<proteinExistence type="predicted"/>
<comment type="caution">
    <text evidence="2">The sequence shown here is derived from an EMBL/GenBank/DDBJ whole genome shotgun (WGS) entry which is preliminary data.</text>
</comment>
<gene>
    <name evidence="2" type="ORF">DCP95_05540</name>
</gene>
<dbReference type="SUPFAM" id="SSF82549">
    <property type="entry name" value="DAK1/DegV-like"/>
    <property type="match status" value="1"/>
</dbReference>
<accession>A0A3C1KBG9</accession>
<reference evidence="2 3" key="1">
    <citation type="journal article" date="2018" name="Nat. Biotechnol.">
        <title>A standardized bacterial taxonomy based on genome phylogeny substantially revises the tree of life.</title>
        <authorList>
            <person name="Parks D.H."/>
            <person name="Chuvochina M."/>
            <person name="Waite D.W."/>
            <person name="Rinke C."/>
            <person name="Skarshewski A."/>
            <person name="Chaumeil P.A."/>
            <person name="Hugenholtz P."/>
        </authorList>
    </citation>
    <scope>NUCLEOTIDE SEQUENCE [LARGE SCALE GENOMIC DNA]</scope>
    <source>
        <strain evidence="2">UBA9152</strain>
    </source>
</reference>
<dbReference type="GO" id="GO:0004371">
    <property type="term" value="F:glycerone kinase activity"/>
    <property type="evidence" value="ECO:0007669"/>
    <property type="project" value="InterPro"/>
</dbReference>
<dbReference type="Proteomes" id="UP000257479">
    <property type="component" value="Unassembled WGS sequence"/>
</dbReference>
<keyword evidence="2" id="KW-0418">Kinase</keyword>
<evidence type="ECO:0000313" key="3">
    <source>
        <dbReference type="Proteomes" id="UP000257479"/>
    </source>
</evidence>
<feature type="non-terminal residue" evidence="2">
    <location>
        <position position="52"/>
    </location>
</feature>
<protein>
    <submittedName>
        <fullName evidence="2">Dihydroxyacetone kinase</fullName>
    </submittedName>
</protein>
<name>A0A3C1KBG9_9MICO</name>
<dbReference type="PROSITE" id="PS51481">
    <property type="entry name" value="DHAK"/>
    <property type="match status" value="1"/>
</dbReference>